<dbReference type="Pfam" id="PF01590">
    <property type="entry name" value="GAF"/>
    <property type="match status" value="1"/>
</dbReference>
<dbReference type="InterPro" id="IPR029016">
    <property type="entry name" value="GAF-like_dom_sf"/>
</dbReference>
<accession>A0A521ADC8</accession>
<dbReference type="SUPFAM" id="SSF55781">
    <property type="entry name" value="GAF domain-like"/>
    <property type="match status" value="1"/>
</dbReference>
<proteinExistence type="predicted"/>
<dbReference type="OrthoDB" id="741455at2"/>
<dbReference type="EMBL" id="FXTN01000001">
    <property type="protein sequence ID" value="SMO32700.1"/>
    <property type="molecule type" value="Genomic_DNA"/>
</dbReference>
<dbReference type="SMART" id="SM00065">
    <property type="entry name" value="GAF"/>
    <property type="match status" value="1"/>
</dbReference>
<dbReference type="Proteomes" id="UP000320300">
    <property type="component" value="Unassembled WGS sequence"/>
</dbReference>
<dbReference type="InterPro" id="IPR035965">
    <property type="entry name" value="PAS-like_dom_sf"/>
</dbReference>
<gene>
    <name evidence="2" type="ORF">SAMN06265348_10171</name>
</gene>
<dbReference type="InterPro" id="IPR003018">
    <property type="entry name" value="GAF"/>
</dbReference>
<name>A0A521ADC8_9SPHI</name>
<protein>
    <submittedName>
        <fullName evidence="2">GAF domain-containing protein</fullName>
    </submittedName>
</protein>
<dbReference type="PANTHER" id="PTHR43102:SF2">
    <property type="entry name" value="GAF DOMAIN-CONTAINING PROTEIN"/>
    <property type="match status" value="1"/>
</dbReference>
<sequence>MPYQELKRLEAVNRFLQVQLNKQEEFKEIAQLAADICGVPSAFITLIGEDTEFMLADDQFVFSSGRDQSFCHFVVESKAVMIVPDTHTDLRIKDYAAVTREAGIRFYAGAPLTTHDGHTLGSLCVIDQQPGEITQIQKDMLENLASQVIQLLEFESNLHYLKEQYLVAKKLELKMNSFFESTTTSHLLIDRDLKVICYNKAVEIFIKKAYNVDMYQGIDVQQFVDAAYMPEFLENCRRALAGESFKRERLLNFGEYSMWCLISYDPARNNEGEIIGISYNSSDISKRMASQEMALTQQRKLAHIAYMQSHEFRKPVASVKGLISLLELDEHHVAYPLLSVIKDGINMIDDRIIEIVNFTVLNE</sequence>
<evidence type="ECO:0000313" key="3">
    <source>
        <dbReference type="Proteomes" id="UP000320300"/>
    </source>
</evidence>
<evidence type="ECO:0000313" key="2">
    <source>
        <dbReference type="EMBL" id="SMO32700.1"/>
    </source>
</evidence>
<dbReference type="PANTHER" id="PTHR43102">
    <property type="entry name" value="SLR1143 PROTEIN"/>
    <property type="match status" value="1"/>
</dbReference>
<feature type="domain" description="GAF" evidence="1">
    <location>
        <begin position="21"/>
        <end position="159"/>
    </location>
</feature>
<dbReference type="SUPFAM" id="SSF55785">
    <property type="entry name" value="PYP-like sensor domain (PAS domain)"/>
    <property type="match status" value="1"/>
</dbReference>
<dbReference type="Gene3D" id="3.30.450.20">
    <property type="entry name" value="PAS domain"/>
    <property type="match status" value="1"/>
</dbReference>
<keyword evidence="3" id="KW-1185">Reference proteome</keyword>
<dbReference type="RefSeq" id="WP_142526207.1">
    <property type="nucleotide sequence ID" value="NZ_CBCSJO010000002.1"/>
</dbReference>
<dbReference type="Gene3D" id="3.30.450.40">
    <property type="match status" value="1"/>
</dbReference>
<dbReference type="AlphaFoldDB" id="A0A521ADC8"/>
<organism evidence="2 3">
    <name type="scientific">Pedobacter westerhofensis</name>
    <dbReference type="NCBI Taxonomy" id="425512"/>
    <lineage>
        <taxon>Bacteria</taxon>
        <taxon>Pseudomonadati</taxon>
        <taxon>Bacteroidota</taxon>
        <taxon>Sphingobacteriia</taxon>
        <taxon>Sphingobacteriales</taxon>
        <taxon>Sphingobacteriaceae</taxon>
        <taxon>Pedobacter</taxon>
    </lineage>
</organism>
<reference evidence="2 3" key="1">
    <citation type="submission" date="2017-05" db="EMBL/GenBank/DDBJ databases">
        <authorList>
            <person name="Varghese N."/>
            <person name="Submissions S."/>
        </authorList>
    </citation>
    <scope>NUCLEOTIDE SEQUENCE [LARGE SCALE GENOMIC DNA]</scope>
    <source>
        <strain evidence="2 3">DSM 19036</strain>
    </source>
</reference>
<evidence type="ECO:0000259" key="1">
    <source>
        <dbReference type="SMART" id="SM00065"/>
    </source>
</evidence>